<accession>A0ABX8GXF6</accession>
<evidence type="ECO:0000313" key="3">
    <source>
        <dbReference type="Proteomes" id="UP000682802"/>
    </source>
</evidence>
<dbReference type="Proteomes" id="UP000682802">
    <property type="component" value="Chromosome 1"/>
</dbReference>
<keyword evidence="3" id="KW-1185">Reference proteome</keyword>
<protein>
    <recommendedName>
        <fullName evidence="4">Lipoprotein</fullName>
    </recommendedName>
</protein>
<feature type="coiled-coil region" evidence="1">
    <location>
        <begin position="48"/>
        <end position="82"/>
    </location>
</feature>
<reference evidence="2 3" key="1">
    <citation type="submission" date="2021-05" db="EMBL/GenBank/DDBJ databases">
        <title>Comparative genomic studies on the polysaccharide-degrading batcterial strains of the Flammeovirga genus.</title>
        <authorList>
            <person name="Zewei F."/>
            <person name="Zheng Z."/>
            <person name="Yu L."/>
            <person name="Ruyue G."/>
            <person name="Yanhong M."/>
            <person name="Yuanyuan C."/>
            <person name="Jingyan G."/>
            <person name="Wenjun H."/>
        </authorList>
    </citation>
    <scope>NUCLEOTIDE SEQUENCE [LARGE SCALE GENOMIC DNA]</scope>
    <source>
        <strain evidence="2 3">YS10</strain>
    </source>
</reference>
<dbReference type="PROSITE" id="PS51257">
    <property type="entry name" value="PROKAR_LIPOPROTEIN"/>
    <property type="match status" value="1"/>
</dbReference>
<proteinExistence type="predicted"/>
<evidence type="ECO:0000256" key="1">
    <source>
        <dbReference type="SAM" id="Coils"/>
    </source>
</evidence>
<dbReference type="RefSeq" id="WP_144072213.1">
    <property type="nucleotide sequence ID" value="NZ_CP076128.1"/>
</dbReference>
<evidence type="ECO:0008006" key="4">
    <source>
        <dbReference type="Google" id="ProtNLM"/>
    </source>
</evidence>
<dbReference type="EMBL" id="CP076128">
    <property type="protein sequence ID" value="QWG08289.1"/>
    <property type="molecule type" value="Genomic_DNA"/>
</dbReference>
<organism evidence="2 3">
    <name type="scientific">Flammeovirga kamogawensis</name>
    <dbReference type="NCBI Taxonomy" id="373891"/>
    <lineage>
        <taxon>Bacteria</taxon>
        <taxon>Pseudomonadati</taxon>
        <taxon>Bacteroidota</taxon>
        <taxon>Cytophagia</taxon>
        <taxon>Cytophagales</taxon>
        <taxon>Flammeovirgaceae</taxon>
        <taxon>Flammeovirga</taxon>
    </lineage>
</organism>
<name>A0ABX8GXF6_9BACT</name>
<keyword evidence="1" id="KW-0175">Coiled coil</keyword>
<evidence type="ECO:0000313" key="2">
    <source>
        <dbReference type="EMBL" id="QWG08289.1"/>
    </source>
</evidence>
<sequence>MKNILISIVLIISLFSCKEKESNNSIFPDNSKEIAKMQAEILAINKGIVTATSEFDTKKEELNTKENEIKKAKVNLDNELKNQNFDTKKYVSKAEYNKSLAKSVQLNKDLKAILASKDPEIVKLQKTLNDINTELDKIYDDLAHIIKTKKDHDAKILAVKNELGKLKSVLSDRYDQLNKVNAAILQTSNDLYSRNKKAKSAELPTLNKLNSEKINIQFDINLYTKESSKIAAEQPLLRDKSTKIRADLDAVEKKLDRNLLVNWVSIVDNHKNPIKFLLMDLKSEGLITDAEFNEYSTKVKIAK</sequence>
<gene>
    <name evidence="2" type="ORF">KM029_04960</name>
</gene>